<feature type="compositionally biased region" description="Pro residues" evidence="1">
    <location>
        <begin position="1"/>
        <end position="24"/>
    </location>
</feature>
<sequence length="195" mass="22534">MYYRPWPPTPRHPPPSVPPCPPPSDSSVYRPFGTHIPPPPFGFGSTVMHPFPMTPPQWRPYIPSNLPSLQHSSVSEMSVPESHHRDVPNSHIINQWTSWLTVKEPQVLMRRKSMSKSGLTLPEIRARLLRWKELIEVIQDKQFKSCHSDPSSTEMELSRLQTELAQLQTECSDPELINWVRQKLHRVARKRVSPT</sequence>
<dbReference type="Proteomes" id="UP000272942">
    <property type="component" value="Unassembled WGS sequence"/>
</dbReference>
<evidence type="ECO:0000313" key="3">
    <source>
        <dbReference type="Proteomes" id="UP000272942"/>
    </source>
</evidence>
<reference evidence="2 3" key="2">
    <citation type="submission" date="2018-11" db="EMBL/GenBank/DDBJ databases">
        <authorList>
            <consortium name="Pathogen Informatics"/>
        </authorList>
    </citation>
    <scope>NUCLEOTIDE SEQUENCE [LARGE SCALE GENOMIC DNA]</scope>
    <source>
        <strain evidence="2 3">Egypt</strain>
    </source>
</reference>
<evidence type="ECO:0000313" key="4">
    <source>
        <dbReference type="WBParaSite" id="ECPE_0001026901-mRNA-1"/>
    </source>
</evidence>
<name>A0A183ATF2_9TREM</name>
<gene>
    <name evidence="2" type="ORF">ECPE_LOCUS10238</name>
</gene>
<dbReference type="EMBL" id="UZAN01048732">
    <property type="protein sequence ID" value="VDP86735.1"/>
    <property type="molecule type" value="Genomic_DNA"/>
</dbReference>
<accession>A0A183ATF2</accession>
<dbReference type="AlphaFoldDB" id="A0A183ATF2"/>
<proteinExistence type="predicted"/>
<reference evidence="4" key="1">
    <citation type="submission" date="2016-06" db="UniProtKB">
        <authorList>
            <consortium name="WormBaseParasite"/>
        </authorList>
    </citation>
    <scope>IDENTIFICATION</scope>
</reference>
<feature type="region of interest" description="Disordered" evidence="1">
    <location>
        <begin position="1"/>
        <end position="29"/>
    </location>
</feature>
<dbReference type="OrthoDB" id="10571538at2759"/>
<evidence type="ECO:0000313" key="2">
    <source>
        <dbReference type="EMBL" id="VDP86735.1"/>
    </source>
</evidence>
<dbReference type="WBParaSite" id="ECPE_0001026901-mRNA-1">
    <property type="protein sequence ID" value="ECPE_0001026901-mRNA-1"/>
    <property type="gene ID" value="ECPE_0001026901"/>
</dbReference>
<protein>
    <submittedName>
        <fullName evidence="4">Protein DYAD-like</fullName>
    </submittedName>
</protein>
<keyword evidence="3" id="KW-1185">Reference proteome</keyword>
<evidence type="ECO:0000256" key="1">
    <source>
        <dbReference type="SAM" id="MobiDB-lite"/>
    </source>
</evidence>
<organism evidence="4">
    <name type="scientific">Echinostoma caproni</name>
    <dbReference type="NCBI Taxonomy" id="27848"/>
    <lineage>
        <taxon>Eukaryota</taxon>
        <taxon>Metazoa</taxon>
        <taxon>Spiralia</taxon>
        <taxon>Lophotrochozoa</taxon>
        <taxon>Platyhelminthes</taxon>
        <taxon>Trematoda</taxon>
        <taxon>Digenea</taxon>
        <taxon>Plagiorchiida</taxon>
        <taxon>Echinostomata</taxon>
        <taxon>Echinostomatoidea</taxon>
        <taxon>Echinostomatidae</taxon>
        <taxon>Echinostoma</taxon>
    </lineage>
</organism>